<feature type="compositionally biased region" description="Low complexity" evidence="1">
    <location>
        <begin position="73"/>
        <end position="86"/>
    </location>
</feature>
<keyword evidence="3" id="KW-1185">Reference proteome</keyword>
<reference evidence="2 3" key="1">
    <citation type="submission" date="2012-04" db="EMBL/GenBank/DDBJ databases">
        <title>The Genome Sequence of Saprolegnia declina VS20.</title>
        <authorList>
            <consortium name="The Broad Institute Genome Sequencing Platform"/>
            <person name="Russ C."/>
            <person name="Nusbaum C."/>
            <person name="Tyler B."/>
            <person name="van West P."/>
            <person name="Dieguez-Uribeondo J."/>
            <person name="de Bruijn I."/>
            <person name="Tripathy S."/>
            <person name="Jiang R."/>
            <person name="Young S.K."/>
            <person name="Zeng Q."/>
            <person name="Gargeya S."/>
            <person name="Fitzgerald M."/>
            <person name="Haas B."/>
            <person name="Abouelleil A."/>
            <person name="Alvarado L."/>
            <person name="Arachchi H.M."/>
            <person name="Berlin A."/>
            <person name="Chapman S.B."/>
            <person name="Goldberg J."/>
            <person name="Griggs A."/>
            <person name="Gujja S."/>
            <person name="Hansen M."/>
            <person name="Howarth C."/>
            <person name="Imamovic A."/>
            <person name="Larimer J."/>
            <person name="McCowen C."/>
            <person name="Montmayeur A."/>
            <person name="Murphy C."/>
            <person name="Neiman D."/>
            <person name="Pearson M."/>
            <person name="Priest M."/>
            <person name="Roberts A."/>
            <person name="Saif S."/>
            <person name="Shea T."/>
            <person name="Sisk P."/>
            <person name="Sykes S."/>
            <person name="Wortman J."/>
            <person name="Nusbaum C."/>
            <person name="Birren B."/>
        </authorList>
    </citation>
    <scope>NUCLEOTIDE SEQUENCE [LARGE SCALE GENOMIC DNA]</scope>
    <source>
        <strain evidence="2 3">VS20</strain>
    </source>
</reference>
<gene>
    <name evidence="2" type="ORF">SDRG_01836</name>
</gene>
<dbReference type="AlphaFoldDB" id="T0R339"/>
<evidence type="ECO:0000256" key="1">
    <source>
        <dbReference type="SAM" id="MobiDB-lite"/>
    </source>
</evidence>
<feature type="compositionally biased region" description="Low complexity" evidence="1">
    <location>
        <begin position="54"/>
        <end position="64"/>
    </location>
</feature>
<feature type="region of interest" description="Disordered" evidence="1">
    <location>
        <begin position="54"/>
        <end position="86"/>
    </location>
</feature>
<protein>
    <submittedName>
        <fullName evidence="2">Uncharacterized protein</fullName>
    </submittedName>
</protein>
<organism evidence="2 3">
    <name type="scientific">Saprolegnia diclina (strain VS20)</name>
    <dbReference type="NCBI Taxonomy" id="1156394"/>
    <lineage>
        <taxon>Eukaryota</taxon>
        <taxon>Sar</taxon>
        <taxon>Stramenopiles</taxon>
        <taxon>Oomycota</taxon>
        <taxon>Saprolegniomycetes</taxon>
        <taxon>Saprolegniales</taxon>
        <taxon>Saprolegniaceae</taxon>
        <taxon>Saprolegnia</taxon>
    </lineage>
</organism>
<feature type="region of interest" description="Disordered" evidence="1">
    <location>
        <begin position="382"/>
        <end position="402"/>
    </location>
</feature>
<dbReference type="InParanoid" id="T0R339"/>
<name>T0R339_SAPDV</name>
<dbReference type="Proteomes" id="UP000030762">
    <property type="component" value="Unassembled WGS sequence"/>
</dbReference>
<dbReference type="RefSeq" id="XP_008605609.1">
    <property type="nucleotide sequence ID" value="XM_008607387.1"/>
</dbReference>
<dbReference type="OrthoDB" id="69876at2759"/>
<dbReference type="GeneID" id="19942563"/>
<dbReference type="eggNOG" id="ENOG502SBXI">
    <property type="taxonomic scope" value="Eukaryota"/>
</dbReference>
<accession>T0R339</accession>
<dbReference type="VEuPathDB" id="FungiDB:SDRG_01836"/>
<evidence type="ECO:0000313" key="2">
    <source>
        <dbReference type="EMBL" id="EQC40765.1"/>
    </source>
</evidence>
<evidence type="ECO:0000313" key="3">
    <source>
        <dbReference type="Proteomes" id="UP000030762"/>
    </source>
</evidence>
<sequence length="589" mass="64987">MSPNELKEARVRELTKKAYFYTYRSLAPTPPAELEEEKASFDLAVHHAGLLVETETSSRVSSSTPPGAPEGIHAPASAQAAASHGKAPTTLKDSDIVWADDSQSPRSAATESDVVSTKALLSVNGSFVHLADDVRARLSPSTLSACQVGLADDRLTVHEAASVCLLGDPARETLLHLHPPSAMTPETHVHDLTPWQPATQSRDAVPTRLLQLLGWDLHFDVGSLGRSLHGRPWLLKHIRSVYHDKYIAECLEHTTLHVVLPLPEFLLRWAAVQYGVQDLVAKHCEDILCAVNAYQHTSIEIAQFGSFVSEAFGKSDLSVFLHARQLIIDSVGDWTAAETNDDDNNGMMASYLPLSTAREILMRVFTCMLPRHRERAIKSLEKHVSAPPPPRNSTPQQPAPEVTPALVAEATVPTWCVIPPEVVTPPLDAFPMGHVRKAPTPRLHIDIPPLAPTPRENGVDIQVFLLYLVLEFRAERRRFYALLQRHVVATKAREMEKEAFLHVLSRTTEWTDAVCRLVFEEAAADTSQCTRTSYGGVAVDSDHLMTVALRYYATLFALARFPTSPPTSQDLVAPAPMYHDKSKRLHALD</sequence>
<proteinExistence type="predicted"/>
<dbReference type="EMBL" id="JH767135">
    <property type="protein sequence ID" value="EQC40765.1"/>
    <property type="molecule type" value="Genomic_DNA"/>
</dbReference>